<dbReference type="EMBL" id="PPHD01001055">
    <property type="protein sequence ID" value="POI34914.1"/>
    <property type="molecule type" value="Genomic_DNA"/>
</dbReference>
<feature type="non-terminal residue" evidence="2">
    <location>
        <position position="1"/>
    </location>
</feature>
<proteinExistence type="predicted"/>
<gene>
    <name evidence="2" type="ORF">CIB84_001334</name>
</gene>
<accession>A0A2P4TF33</accession>
<dbReference type="InterPro" id="IPR003124">
    <property type="entry name" value="WH2_dom"/>
</dbReference>
<dbReference type="OrthoDB" id="5877983at2759"/>
<dbReference type="GO" id="GO:0030048">
    <property type="term" value="P:actin filament-based movement"/>
    <property type="evidence" value="ECO:0007669"/>
    <property type="project" value="TreeGrafter"/>
</dbReference>
<dbReference type="GO" id="GO:0005884">
    <property type="term" value="C:actin filament"/>
    <property type="evidence" value="ECO:0007669"/>
    <property type="project" value="TreeGrafter"/>
</dbReference>
<dbReference type="PANTHER" id="PTHR48226">
    <property type="entry name" value="OS06G0326200 PROTEIN"/>
    <property type="match status" value="1"/>
</dbReference>
<evidence type="ECO:0000313" key="2">
    <source>
        <dbReference type="EMBL" id="POI34914.1"/>
    </source>
</evidence>
<protein>
    <recommendedName>
        <fullName evidence="1">WH2 domain-containing protein</fullName>
    </recommendedName>
</protein>
<dbReference type="InterPro" id="IPR011993">
    <property type="entry name" value="PH-like_dom_sf"/>
</dbReference>
<sequence>ANTEKPTLSRSEQAGRNALLSDITKGKKLKKTVTNDRSAPILDRSASLLCITWGTFFPTEPKGSSGGGGGFGGGGGGSGGGFGAGSGGGGFSAGGPPGLGGLFQAGMPKLRSAASRDAVGPYDSQCLMAFLVELEKLGCKWAPSHKESAPQSTQRLAHGCLAAGIVSRCGLPVKPWKQGDEWESRFSFHPISDLPPPEPYVPVNRSYPSKLARNENRGKFVPPLVLEFQHIFLETVWMGKRLAPEVSELLQVLFSSPPRRKC</sequence>
<dbReference type="CDD" id="cd22076">
    <property type="entry name" value="WH2_WAS_WASL-1"/>
    <property type="match status" value="1"/>
</dbReference>
<dbReference type="Proteomes" id="UP000237246">
    <property type="component" value="Unassembled WGS sequence"/>
</dbReference>
<dbReference type="PROSITE" id="PS51082">
    <property type="entry name" value="WH2"/>
    <property type="match status" value="1"/>
</dbReference>
<dbReference type="Pfam" id="PF02205">
    <property type="entry name" value="WH2"/>
    <property type="match status" value="1"/>
</dbReference>
<dbReference type="SMART" id="SM00246">
    <property type="entry name" value="WH2"/>
    <property type="match status" value="1"/>
</dbReference>
<dbReference type="InterPro" id="IPR053099">
    <property type="entry name" value="WAS/WASL-interacting_domain"/>
</dbReference>
<evidence type="ECO:0000313" key="3">
    <source>
        <dbReference type="Proteomes" id="UP000237246"/>
    </source>
</evidence>
<dbReference type="AlphaFoldDB" id="A0A2P4TF33"/>
<comment type="caution">
    <text evidence="2">The sequence shown here is derived from an EMBL/GenBank/DDBJ whole genome shotgun (WGS) entry which is preliminary data.</text>
</comment>
<keyword evidence="3" id="KW-1185">Reference proteome</keyword>
<name>A0A2P4TF33_BAMTH</name>
<reference evidence="2 3" key="1">
    <citation type="submission" date="2018-01" db="EMBL/GenBank/DDBJ databases">
        <title>Comparison of the Chinese Bamboo Partridge and Red Junglefowl genome sequences highlights the importance of demography in genome evolution.</title>
        <authorList>
            <person name="Tiley G.P."/>
            <person name="Kimball R.T."/>
            <person name="Braun E.L."/>
            <person name="Burleigh J.G."/>
        </authorList>
    </citation>
    <scope>NUCLEOTIDE SEQUENCE [LARGE SCALE GENOMIC DNA]</scope>
    <source>
        <strain evidence="2">RTK389</strain>
        <tissue evidence="2">Blood</tissue>
    </source>
</reference>
<dbReference type="PANTHER" id="PTHR48226:SF1">
    <property type="entry name" value="WAS_WASL-INTERACTING PROTEIN FAMILY MEMBER 1"/>
    <property type="match status" value="1"/>
</dbReference>
<organism evidence="2 3">
    <name type="scientific">Bambusicola thoracicus</name>
    <name type="common">Chinese bamboo-partridge</name>
    <name type="synonym">Perdix thoracica</name>
    <dbReference type="NCBI Taxonomy" id="9083"/>
    <lineage>
        <taxon>Eukaryota</taxon>
        <taxon>Metazoa</taxon>
        <taxon>Chordata</taxon>
        <taxon>Craniata</taxon>
        <taxon>Vertebrata</taxon>
        <taxon>Euteleostomi</taxon>
        <taxon>Archelosauria</taxon>
        <taxon>Archosauria</taxon>
        <taxon>Dinosauria</taxon>
        <taxon>Saurischia</taxon>
        <taxon>Theropoda</taxon>
        <taxon>Coelurosauria</taxon>
        <taxon>Aves</taxon>
        <taxon>Neognathae</taxon>
        <taxon>Galloanserae</taxon>
        <taxon>Galliformes</taxon>
        <taxon>Phasianidae</taxon>
        <taxon>Perdicinae</taxon>
        <taxon>Bambusicola</taxon>
    </lineage>
</organism>
<dbReference type="Gene3D" id="2.30.29.30">
    <property type="entry name" value="Pleckstrin-homology domain (PH domain)/Phosphotyrosine-binding domain (PTB)"/>
    <property type="match status" value="1"/>
</dbReference>
<feature type="domain" description="WH2" evidence="1">
    <location>
        <begin position="15"/>
        <end position="32"/>
    </location>
</feature>
<evidence type="ECO:0000259" key="1">
    <source>
        <dbReference type="PROSITE" id="PS51082"/>
    </source>
</evidence>
<dbReference type="GO" id="GO:0003779">
    <property type="term" value="F:actin binding"/>
    <property type="evidence" value="ECO:0007669"/>
    <property type="project" value="InterPro"/>
</dbReference>